<keyword evidence="4 19" id="KW-0378">Hydrolase</keyword>
<keyword evidence="6" id="KW-0053">Apoptosis</keyword>
<dbReference type="OrthoDB" id="443318at2759"/>
<keyword evidence="4 19" id="KW-0121">Carboxypeptidase</keyword>
<dbReference type="PANTHER" id="PTHR11802">
    <property type="entry name" value="SERINE PROTEASE FAMILY S10 SERINE CARBOXYPEPTIDASE"/>
    <property type="match status" value="1"/>
</dbReference>
<dbReference type="PRINTS" id="PR00724">
    <property type="entry name" value="CRBOXYPTASEC"/>
</dbReference>
<sequence>MIPIRKSIIPLFLVLFLQTNTVHAGGFFDFLNFLNFKTDSNQPSTHSIQGPTSTVQRTQKNPPILNTALQTTSYPVYSEIDNTNTLLQQDVVSIHLSSDVKVSGQGISDKIIQETISIPNRVSIDGTKNIPDQITILSNQNIEIVPQTDLVNDPTSNIIYSVPINAEPDTHPSYLSDQRTTTVELNQPTQLHGAALEKQALISLTPTDSNSENVADELLVQKPQPPPTHKGLLEDSSIKDTILDMIGYINSVKPLAPHNHHGDTFLHSSEVPLQQDSNDIQSIHGNKDLNEEVDPTLKFKTSEYVSPGPTGNSEYHPSQTLDMNEYNTTYDQEHFSILEQVPNDDSYSPSNTIQDDHVNNKEIAVTNVPENFEDDSYTESQTGLDELPLSDFQENSTEEVTFLTIPDSADNNNQPPGYPEKYFKGNSKPYLTKEDYIVKKLPLIKNSSIDSIQSFAGQIELGDEDSNMFFWLVKNITNTKNQDSLLIWLNGGPGCSSMYGLFLENGPFEFTTGGYIRTREYSWTRQVDMLFIDQPFGTGLSTTPVSKYVSDYVQSNTKLTDFLNKFFAIFPEYSGRKIILAGESDAGNYLINLANTILYGGNSSDTSGSTHSTGGELTSNINLHRVMIGNGWIDPLSTYESYEPFLDSRGVLDGPTRDLMKSKTRDCVNSYKIEGFASVRSGICGGIMNHFFNMKVGSGQCYNVFNVDLLDSRPDCGKNYPPETSFMTEYMSRLDVQVALNIKPGKSTKEWVKCSNEVLNSFEFSTTRASVSLLPKLTEKVPVLLFDGDKDIICNSLSHEIMISRMDWGGAKGFTNVKDRKDYSKWDLNGRSVGIFNTQRNLTHAILFNGSHMASIQEPLASLEMLTIFAGLDYDNVRELFTTDSGFLGYNIANSTVTMKDKNLEKSTTEVIAVDNPDIWKSLAMLLIVVGALGLVFYLLHRHFGNRFSKESFSKVVSETDEDGNISTLPNDPTSTSNSYMLHPVSSSRSDSRKENQQGEVNDSESQTLMVDDGINDQTISDEEFSDSEFDFNEVYLTH</sequence>
<evidence type="ECO:0000256" key="4">
    <source>
        <dbReference type="ARBA" id="ARBA00022645"/>
    </source>
</evidence>
<dbReference type="EC" id="3.4.16.6" evidence="12"/>
<keyword evidence="8 17" id="KW-1133">Transmembrane helix</keyword>
<feature type="region of interest" description="Disordered" evidence="16">
    <location>
        <begin position="959"/>
        <end position="1011"/>
    </location>
</feature>
<evidence type="ECO:0000256" key="16">
    <source>
        <dbReference type="SAM" id="MobiDB-lite"/>
    </source>
</evidence>
<name>A0A1R0GYR2_9FUNG</name>
<keyword evidence="11" id="KW-0325">Glycoprotein</keyword>
<keyword evidence="7 18" id="KW-0732">Signal</keyword>
<evidence type="ECO:0000256" key="11">
    <source>
        <dbReference type="ARBA" id="ARBA00023180"/>
    </source>
</evidence>
<keyword evidence="9" id="KW-0333">Golgi apparatus</keyword>
<dbReference type="GO" id="GO:0006508">
    <property type="term" value="P:proteolysis"/>
    <property type="evidence" value="ECO:0007669"/>
    <property type="project" value="InterPro"/>
</dbReference>
<evidence type="ECO:0000256" key="14">
    <source>
        <dbReference type="ARBA" id="ARBA00040628"/>
    </source>
</evidence>
<evidence type="ECO:0000256" key="7">
    <source>
        <dbReference type="ARBA" id="ARBA00022729"/>
    </source>
</evidence>
<evidence type="ECO:0000256" key="18">
    <source>
        <dbReference type="SAM" id="SignalP"/>
    </source>
</evidence>
<evidence type="ECO:0000256" key="5">
    <source>
        <dbReference type="ARBA" id="ARBA00022692"/>
    </source>
</evidence>
<feature type="signal peptide" evidence="18">
    <location>
        <begin position="1"/>
        <end position="24"/>
    </location>
</feature>
<comment type="caution">
    <text evidence="19">The sequence shown here is derived from an EMBL/GenBank/DDBJ whole genome shotgun (WGS) entry which is preliminary data.</text>
</comment>
<evidence type="ECO:0000256" key="13">
    <source>
        <dbReference type="ARBA" id="ARBA00040403"/>
    </source>
</evidence>
<evidence type="ECO:0000256" key="9">
    <source>
        <dbReference type="ARBA" id="ARBA00023034"/>
    </source>
</evidence>
<keyword evidence="5 17" id="KW-0812">Transmembrane</keyword>
<dbReference type="Gene3D" id="3.40.50.1820">
    <property type="entry name" value="alpha/beta hydrolase"/>
    <property type="match status" value="1"/>
</dbReference>
<evidence type="ECO:0000313" key="19">
    <source>
        <dbReference type="EMBL" id="OLY82052.1"/>
    </source>
</evidence>
<evidence type="ECO:0000256" key="3">
    <source>
        <dbReference type="ARBA" id="ARBA00009431"/>
    </source>
</evidence>
<dbReference type="Pfam" id="PF00450">
    <property type="entry name" value="Peptidase_S10"/>
    <property type="match status" value="1"/>
</dbReference>
<evidence type="ECO:0000256" key="17">
    <source>
        <dbReference type="SAM" id="Phobius"/>
    </source>
</evidence>
<dbReference type="Proteomes" id="UP000187455">
    <property type="component" value="Unassembled WGS sequence"/>
</dbReference>
<dbReference type="GO" id="GO:0004185">
    <property type="term" value="F:serine-type carboxypeptidase activity"/>
    <property type="evidence" value="ECO:0007669"/>
    <property type="project" value="UniProtKB-EC"/>
</dbReference>
<dbReference type="GO" id="GO:0006915">
    <property type="term" value="P:apoptotic process"/>
    <property type="evidence" value="ECO:0007669"/>
    <property type="project" value="UniProtKB-KW"/>
</dbReference>
<evidence type="ECO:0000256" key="1">
    <source>
        <dbReference type="ARBA" id="ARBA00001003"/>
    </source>
</evidence>
<feature type="compositionally biased region" description="Polar residues" evidence="16">
    <location>
        <begin position="998"/>
        <end position="1009"/>
    </location>
</feature>
<reference evidence="19 20" key="1">
    <citation type="journal article" date="2016" name="Mol. Biol. Evol.">
        <title>Genome-Wide Survey of Gut Fungi (Harpellales) Reveals the First Horizontally Transferred Ubiquitin Gene from a Mosquito Host.</title>
        <authorList>
            <person name="Wang Y."/>
            <person name="White M.M."/>
            <person name="Kvist S."/>
            <person name="Moncalvo J.M."/>
        </authorList>
    </citation>
    <scope>NUCLEOTIDE SEQUENCE [LARGE SCALE GENOMIC DNA]</scope>
    <source>
        <strain evidence="19 20">ALG-7-W6</strain>
    </source>
</reference>
<proteinExistence type="inferred from homology"/>
<dbReference type="InterPro" id="IPR029058">
    <property type="entry name" value="AB_hydrolase_fold"/>
</dbReference>
<evidence type="ECO:0000256" key="8">
    <source>
        <dbReference type="ARBA" id="ARBA00022989"/>
    </source>
</evidence>
<keyword evidence="20" id="KW-1185">Reference proteome</keyword>
<organism evidence="19 20">
    <name type="scientific">Smittium mucronatum</name>
    <dbReference type="NCBI Taxonomy" id="133383"/>
    <lineage>
        <taxon>Eukaryota</taxon>
        <taxon>Fungi</taxon>
        <taxon>Fungi incertae sedis</taxon>
        <taxon>Zoopagomycota</taxon>
        <taxon>Kickxellomycotina</taxon>
        <taxon>Harpellomycetes</taxon>
        <taxon>Harpellales</taxon>
        <taxon>Legeriomycetaceae</taxon>
        <taxon>Smittium</taxon>
    </lineage>
</organism>
<dbReference type="GO" id="GO:0005794">
    <property type="term" value="C:Golgi apparatus"/>
    <property type="evidence" value="ECO:0007669"/>
    <property type="project" value="UniProtKB-SubCell"/>
</dbReference>
<dbReference type="EMBL" id="LSSL01001966">
    <property type="protein sequence ID" value="OLY82052.1"/>
    <property type="molecule type" value="Genomic_DNA"/>
</dbReference>
<evidence type="ECO:0000313" key="20">
    <source>
        <dbReference type="Proteomes" id="UP000187455"/>
    </source>
</evidence>
<dbReference type="PANTHER" id="PTHR11802:SF190">
    <property type="entry name" value="PHEROMONE-PROCESSING CARBOXYPEPTIDASE KEX1"/>
    <property type="match status" value="1"/>
</dbReference>
<dbReference type="SUPFAM" id="SSF53474">
    <property type="entry name" value="alpha/beta-Hydrolases"/>
    <property type="match status" value="1"/>
</dbReference>
<feature type="transmembrane region" description="Helical" evidence="17">
    <location>
        <begin position="919"/>
        <end position="940"/>
    </location>
</feature>
<evidence type="ECO:0000256" key="10">
    <source>
        <dbReference type="ARBA" id="ARBA00023136"/>
    </source>
</evidence>
<keyword evidence="10 17" id="KW-0472">Membrane</keyword>
<comment type="similarity">
    <text evidence="3">Belongs to the peptidase S10 family.</text>
</comment>
<evidence type="ECO:0000256" key="2">
    <source>
        <dbReference type="ARBA" id="ARBA00004393"/>
    </source>
</evidence>
<comment type="subcellular location">
    <subcellularLocation>
        <location evidence="2">Golgi apparatus</location>
        <location evidence="2">trans-Golgi network membrane</location>
        <topology evidence="2">Single-pass type I membrane protein</topology>
    </subcellularLocation>
</comment>
<gene>
    <name evidence="19" type="ORF">AYI68_g3837</name>
</gene>
<feature type="compositionally biased region" description="Polar residues" evidence="16">
    <location>
        <begin position="965"/>
        <end position="989"/>
    </location>
</feature>
<evidence type="ECO:0000256" key="12">
    <source>
        <dbReference type="ARBA" id="ARBA00038895"/>
    </source>
</evidence>
<evidence type="ECO:0000256" key="6">
    <source>
        <dbReference type="ARBA" id="ARBA00022703"/>
    </source>
</evidence>
<evidence type="ECO:0000256" key="15">
    <source>
        <dbReference type="ARBA" id="ARBA00042717"/>
    </source>
</evidence>
<keyword evidence="4 19" id="KW-0645">Protease</keyword>
<comment type="catalytic activity">
    <reaction evidence="1">
        <text>Preferential release of a C-terminal arginine or lysine residue.</text>
        <dbReference type="EC" id="3.4.16.6"/>
    </reaction>
</comment>
<dbReference type="AlphaFoldDB" id="A0A1R0GYR2"/>
<dbReference type="InterPro" id="IPR001563">
    <property type="entry name" value="Peptidase_S10"/>
</dbReference>
<feature type="chain" id="PRO_5011960635" description="Pheromone-processing carboxypeptidase KEX1" evidence="18">
    <location>
        <begin position="25"/>
        <end position="1039"/>
    </location>
</feature>
<protein>
    <recommendedName>
        <fullName evidence="14">Pheromone-processing carboxypeptidase KEX1</fullName>
        <ecNumber evidence="12">3.4.16.6</ecNumber>
    </recommendedName>
    <alternativeName>
        <fullName evidence="15">Carboxypeptidase D</fullName>
    </alternativeName>
    <alternativeName>
        <fullName evidence="13">Pheromone-processing carboxypeptidase kex1</fullName>
    </alternativeName>
</protein>
<dbReference type="STRING" id="133383.A0A1R0GYR2"/>
<accession>A0A1R0GYR2</accession>